<dbReference type="EC" id="5.2.1.8" evidence="3"/>
<dbReference type="EMBL" id="JAJLJH010000001">
    <property type="protein sequence ID" value="MCK9685878.1"/>
    <property type="molecule type" value="Genomic_DNA"/>
</dbReference>
<dbReference type="Pfam" id="PF13145">
    <property type="entry name" value="Rotamase_2"/>
    <property type="match status" value="1"/>
</dbReference>
<dbReference type="SUPFAM" id="SSF109998">
    <property type="entry name" value="Triger factor/SurA peptide-binding domain-like"/>
    <property type="match status" value="1"/>
</dbReference>
<keyword evidence="5" id="KW-0697">Rotamase</keyword>
<evidence type="ECO:0000313" key="11">
    <source>
        <dbReference type="Proteomes" id="UP001139353"/>
    </source>
</evidence>
<comment type="catalytic activity">
    <reaction evidence="1">
        <text>[protein]-peptidylproline (omega=180) = [protein]-peptidylproline (omega=0)</text>
        <dbReference type="Rhea" id="RHEA:16237"/>
        <dbReference type="Rhea" id="RHEA-COMP:10747"/>
        <dbReference type="Rhea" id="RHEA-COMP:10748"/>
        <dbReference type="ChEBI" id="CHEBI:83833"/>
        <dbReference type="ChEBI" id="CHEBI:83834"/>
        <dbReference type="EC" id="5.2.1.8"/>
    </reaction>
</comment>
<feature type="region of interest" description="Disordered" evidence="7">
    <location>
        <begin position="275"/>
        <end position="305"/>
    </location>
</feature>
<protein>
    <recommendedName>
        <fullName evidence="3">peptidylprolyl isomerase</fullName>
        <ecNumber evidence="3">5.2.1.8</ecNumber>
    </recommendedName>
</protein>
<dbReference type="InterPro" id="IPR027304">
    <property type="entry name" value="Trigger_fact/SurA_dom_sf"/>
</dbReference>
<dbReference type="InterPro" id="IPR014274">
    <property type="entry name" value="PPIase_EpsD"/>
</dbReference>
<feature type="chain" id="PRO_5040928493" description="peptidylprolyl isomerase" evidence="8">
    <location>
        <begin position="20"/>
        <end position="305"/>
    </location>
</feature>
<comment type="caution">
    <text evidence="10">The sequence shown here is derived from an EMBL/GenBank/DDBJ whole genome shotgun (WGS) entry which is preliminary data.</text>
</comment>
<keyword evidence="11" id="KW-1185">Reference proteome</keyword>
<evidence type="ECO:0000259" key="9">
    <source>
        <dbReference type="Pfam" id="PF13145"/>
    </source>
</evidence>
<sequence length="305" mass="31706">MRSALKMSATLACVAVVLAACGKKTEDTSATLATVNGDKITQDQLDFSIKQIAAAQPGASAPEAAQVLQRLVDQRLAVQKAEKDKLDRNPGVLQALEAARKDALARYYVEQLAAKVPKPTADEVKQYYDGHPANFAQRNAYVIQKVDARVAPDQVGPLKAGAEAAADGAAVAALLKAKASAVNVTETTQPAEALGPLLPKISTMHAGQTIAIPQPQGLTALTLVDVKPQPVTLAQAQAVIEQLLWNQKKRVALQDESKDLRAKARIDYLGKFAAGTTPAPAPSAALPDAATTLPSSPASAASVGG</sequence>
<dbReference type="PROSITE" id="PS51257">
    <property type="entry name" value="PROKAR_LIPOPROTEIN"/>
    <property type="match status" value="1"/>
</dbReference>
<evidence type="ECO:0000256" key="8">
    <source>
        <dbReference type="SAM" id="SignalP"/>
    </source>
</evidence>
<dbReference type="RefSeq" id="WP_275681868.1">
    <property type="nucleotide sequence ID" value="NZ_JAJLJH010000001.1"/>
</dbReference>
<dbReference type="InterPro" id="IPR050245">
    <property type="entry name" value="PrsA_foldase"/>
</dbReference>
<evidence type="ECO:0000256" key="7">
    <source>
        <dbReference type="SAM" id="MobiDB-lite"/>
    </source>
</evidence>
<dbReference type="Gene3D" id="6.10.140.970">
    <property type="match status" value="1"/>
</dbReference>
<evidence type="ECO:0000313" key="10">
    <source>
        <dbReference type="EMBL" id="MCK9685878.1"/>
    </source>
</evidence>
<comment type="similarity">
    <text evidence="2">Belongs to the PpiC/parvulin rotamase family.</text>
</comment>
<accession>A0A9X2BYQ8</accession>
<reference evidence="10" key="1">
    <citation type="submission" date="2021-11" db="EMBL/GenBank/DDBJ databases">
        <title>BS-T2-15 a new species belonging to the Comamonadaceae family isolated from the soil of a French oak forest.</title>
        <authorList>
            <person name="Mieszkin S."/>
            <person name="Alain K."/>
        </authorList>
    </citation>
    <scope>NUCLEOTIDE SEQUENCE</scope>
    <source>
        <strain evidence="10">BS-T2-15</strain>
    </source>
</reference>
<dbReference type="InterPro" id="IPR000297">
    <property type="entry name" value="PPIase_PpiC"/>
</dbReference>
<name>A0A9X2BYQ8_9BURK</name>
<organism evidence="10 11">
    <name type="scientific">Scleromatobacter humisilvae</name>
    <dbReference type="NCBI Taxonomy" id="2897159"/>
    <lineage>
        <taxon>Bacteria</taxon>
        <taxon>Pseudomonadati</taxon>
        <taxon>Pseudomonadota</taxon>
        <taxon>Betaproteobacteria</taxon>
        <taxon>Burkholderiales</taxon>
        <taxon>Sphaerotilaceae</taxon>
        <taxon>Scleromatobacter</taxon>
    </lineage>
</organism>
<dbReference type="AlphaFoldDB" id="A0A9X2BYQ8"/>
<dbReference type="NCBIfam" id="TIGR02925">
    <property type="entry name" value="cis_trans_EpsD"/>
    <property type="match status" value="1"/>
</dbReference>
<dbReference type="Gene3D" id="1.10.8.1040">
    <property type="match status" value="1"/>
</dbReference>
<evidence type="ECO:0000256" key="5">
    <source>
        <dbReference type="ARBA" id="ARBA00023110"/>
    </source>
</evidence>
<dbReference type="GO" id="GO:0003755">
    <property type="term" value="F:peptidyl-prolyl cis-trans isomerase activity"/>
    <property type="evidence" value="ECO:0007669"/>
    <property type="project" value="UniProtKB-KW"/>
</dbReference>
<evidence type="ECO:0000256" key="2">
    <source>
        <dbReference type="ARBA" id="ARBA00007656"/>
    </source>
</evidence>
<keyword evidence="6 10" id="KW-0413">Isomerase</keyword>
<keyword evidence="4 8" id="KW-0732">Signal</keyword>
<dbReference type="PANTHER" id="PTHR47245">
    <property type="entry name" value="PEPTIDYLPROLYL ISOMERASE"/>
    <property type="match status" value="1"/>
</dbReference>
<evidence type="ECO:0000256" key="4">
    <source>
        <dbReference type="ARBA" id="ARBA00022729"/>
    </source>
</evidence>
<dbReference type="Proteomes" id="UP001139353">
    <property type="component" value="Unassembled WGS sequence"/>
</dbReference>
<evidence type="ECO:0000256" key="6">
    <source>
        <dbReference type="ARBA" id="ARBA00023235"/>
    </source>
</evidence>
<evidence type="ECO:0000256" key="3">
    <source>
        <dbReference type="ARBA" id="ARBA00013194"/>
    </source>
</evidence>
<dbReference type="PANTHER" id="PTHR47245:SF1">
    <property type="entry name" value="FOLDASE PROTEIN PRSA"/>
    <property type="match status" value="1"/>
</dbReference>
<gene>
    <name evidence="10" type="ORF">LPC04_09180</name>
</gene>
<feature type="domain" description="PpiC" evidence="9">
    <location>
        <begin position="119"/>
        <end position="237"/>
    </location>
</feature>
<feature type="signal peptide" evidence="8">
    <location>
        <begin position="1"/>
        <end position="19"/>
    </location>
</feature>
<evidence type="ECO:0000256" key="1">
    <source>
        <dbReference type="ARBA" id="ARBA00000971"/>
    </source>
</evidence>
<proteinExistence type="inferred from homology"/>